<protein>
    <recommendedName>
        <fullName evidence="2">DUF418 domain-containing protein</fullName>
    </recommendedName>
</protein>
<reference evidence="3 4" key="1">
    <citation type="submission" date="2017-10" db="EMBL/GenBank/DDBJ databases">
        <title>Frigbacter circumglobatus gen. nov. sp. nov., isolated from sediment cultured in situ.</title>
        <authorList>
            <person name="Zhao Z."/>
        </authorList>
    </citation>
    <scope>NUCLEOTIDE SEQUENCE [LARGE SCALE GENOMIC DNA]</scope>
    <source>
        <strain evidence="3 4">ZYL</strain>
    </source>
</reference>
<dbReference type="Proteomes" id="UP000229730">
    <property type="component" value="Unassembled WGS sequence"/>
</dbReference>
<dbReference type="PANTHER" id="PTHR30590">
    <property type="entry name" value="INNER MEMBRANE PROTEIN"/>
    <property type="match status" value="1"/>
</dbReference>
<dbReference type="RefSeq" id="WP_099472503.1">
    <property type="nucleotide sequence ID" value="NZ_CP041025.1"/>
</dbReference>
<feature type="transmembrane region" description="Helical" evidence="1">
    <location>
        <begin position="144"/>
        <end position="163"/>
    </location>
</feature>
<dbReference type="InterPro" id="IPR007349">
    <property type="entry name" value="DUF418"/>
</dbReference>
<sequence>METATTPPSPPDRIITLDILRGAVLLGILIVNMAGFALPFDALNNPLIGGVYSPVDHHAWYLTDLLVSNSMRGIFSMLFGASLILLTAKLEQNVGVKAAKTYFFRRNMWLLIFGLFHGYIMLMPGDVLYFYAVTGFLLYYMRNLKPRTLIILALCIFAGRMAFEAARYFSLRQLIDLAATHGGIYADLLHDIQQEHLSDPVQIQKEIGAITQGYGATFRLFAPYTFLIQTYGYLTDLVWDVASMMLLGMALYKSGILQGERNRRFYLRLMVISYFIGVGVNAATLAHLQHHQFDLISQQLQLVTFDVSRVALALGHMSLIILITSTPILPRLKHALAAVGRMALSNYLMQTLICIFLFYGFGFGLFNSLGRADLFGVIVVIWAGQLVMSSLWLQYHQYGPMEWLWRCLTFREIKPLKKSPSPANESPCIPP</sequence>
<evidence type="ECO:0000259" key="2">
    <source>
        <dbReference type="Pfam" id="PF04235"/>
    </source>
</evidence>
<dbReference type="FunCoup" id="A0A2G4YRH7">
    <property type="interactions" value="24"/>
</dbReference>
<evidence type="ECO:0000256" key="1">
    <source>
        <dbReference type="SAM" id="Phobius"/>
    </source>
</evidence>
<feature type="transmembrane region" description="Helical" evidence="1">
    <location>
        <begin position="310"/>
        <end position="332"/>
    </location>
</feature>
<dbReference type="InterPro" id="IPR052529">
    <property type="entry name" value="Bact_Transport_Assoc"/>
</dbReference>
<accession>A0A2G4YRH7</accession>
<dbReference type="PANTHER" id="PTHR30590:SF2">
    <property type="entry name" value="INNER MEMBRANE PROTEIN"/>
    <property type="match status" value="1"/>
</dbReference>
<dbReference type="InParanoid" id="A0A2G4YRH7"/>
<keyword evidence="1" id="KW-1133">Transmembrane helix</keyword>
<comment type="caution">
    <text evidence="3">The sequence shown here is derived from an EMBL/GenBank/DDBJ whole genome shotgun (WGS) entry which is preliminary data.</text>
</comment>
<evidence type="ECO:0000313" key="4">
    <source>
        <dbReference type="Proteomes" id="UP000229730"/>
    </source>
</evidence>
<dbReference type="EMBL" id="PDEM01000020">
    <property type="protein sequence ID" value="PHZ84931.1"/>
    <property type="molecule type" value="Genomic_DNA"/>
</dbReference>
<proteinExistence type="predicted"/>
<keyword evidence="4" id="KW-1185">Reference proteome</keyword>
<dbReference type="Pfam" id="PF04235">
    <property type="entry name" value="DUF418"/>
    <property type="match status" value="1"/>
</dbReference>
<keyword evidence="1" id="KW-0812">Transmembrane</keyword>
<gene>
    <name evidence="3" type="ORF">CRD36_09410</name>
</gene>
<dbReference type="AlphaFoldDB" id="A0A2G4YRH7"/>
<feature type="transmembrane region" description="Helical" evidence="1">
    <location>
        <begin position="70"/>
        <end position="88"/>
    </location>
</feature>
<evidence type="ECO:0000313" key="3">
    <source>
        <dbReference type="EMBL" id="PHZ84931.1"/>
    </source>
</evidence>
<dbReference type="OrthoDB" id="9807744at2"/>
<keyword evidence="1" id="KW-0472">Membrane</keyword>
<feature type="transmembrane region" description="Helical" evidence="1">
    <location>
        <begin position="344"/>
        <end position="362"/>
    </location>
</feature>
<feature type="domain" description="DUF418" evidence="2">
    <location>
        <begin position="251"/>
        <end position="411"/>
    </location>
</feature>
<feature type="transmembrane region" description="Helical" evidence="1">
    <location>
        <begin position="265"/>
        <end position="290"/>
    </location>
</feature>
<feature type="transmembrane region" description="Helical" evidence="1">
    <location>
        <begin position="374"/>
        <end position="393"/>
    </location>
</feature>
<feature type="transmembrane region" description="Helical" evidence="1">
    <location>
        <begin position="109"/>
        <end position="132"/>
    </location>
</feature>
<organism evidence="3 4">
    <name type="scientific">Paremcibacter congregatus</name>
    <dbReference type="NCBI Taxonomy" id="2043170"/>
    <lineage>
        <taxon>Bacteria</taxon>
        <taxon>Pseudomonadati</taxon>
        <taxon>Pseudomonadota</taxon>
        <taxon>Alphaproteobacteria</taxon>
        <taxon>Emcibacterales</taxon>
        <taxon>Emcibacteraceae</taxon>
        <taxon>Paremcibacter</taxon>
    </lineage>
</organism>
<name>A0A2G4YRH7_9PROT</name>
<feature type="transmembrane region" description="Helical" evidence="1">
    <location>
        <begin position="19"/>
        <end position="38"/>
    </location>
</feature>